<dbReference type="PROSITE" id="PS50192">
    <property type="entry name" value="T_SNARE"/>
    <property type="match status" value="1"/>
</dbReference>
<dbReference type="GO" id="GO:0031201">
    <property type="term" value="C:SNARE complex"/>
    <property type="evidence" value="ECO:0007669"/>
    <property type="project" value="TreeGrafter"/>
</dbReference>
<gene>
    <name evidence="4" type="primary">STX7_1</name>
    <name evidence="4" type="ORF">MS3_00006678</name>
</gene>
<evidence type="ECO:0000256" key="2">
    <source>
        <dbReference type="SAM" id="Phobius"/>
    </source>
</evidence>
<evidence type="ECO:0000313" key="5">
    <source>
        <dbReference type="Proteomes" id="UP000471633"/>
    </source>
</evidence>
<dbReference type="PANTHER" id="PTHR19957">
    <property type="entry name" value="SYNTAXIN"/>
    <property type="match status" value="1"/>
</dbReference>
<dbReference type="InterPro" id="IPR000727">
    <property type="entry name" value="T_SNARE_dom"/>
</dbReference>
<dbReference type="Gene3D" id="1.20.58.70">
    <property type="match status" value="1"/>
</dbReference>
<keyword evidence="5" id="KW-1185">Reference proteome</keyword>
<dbReference type="SMART" id="SM00397">
    <property type="entry name" value="t_SNARE"/>
    <property type="match status" value="1"/>
</dbReference>
<evidence type="ECO:0000313" key="4">
    <source>
        <dbReference type="EMBL" id="KAH9585424.1"/>
    </source>
</evidence>
<dbReference type="InterPro" id="IPR010989">
    <property type="entry name" value="SNARE"/>
</dbReference>
<dbReference type="Pfam" id="PF05739">
    <property type="entry name" value="SNARE"/>
    <property type="match status" value="1"/>
</dbReference>
<reference evidence="4" key="2">
    <citation type="journal article" date="2019" name="Gigascience">
        <title>High-quality Schistosoma haematobium genome achieved by single-molecule and long-range sequencing.</title>
        <authorList>
            <person name="Stroehlein A.J."/>
            <person name="Korhonen P.K."/>
            <person name="Chong T.M."/>
            <person name="Lim Y.L."/>
            <person name="Chan K.G."/>
            <person name="Webster B."/>
            <person name="Rollinson D."/>
            <person name="Brindley P.J."/>
            <person name="Gasser R.B."/>
            <person name="Young N.D."/>
        </authorList>
    </citation>
    <scope>NUCLEOTIDE SEQUENCE</scope>
</reference>
<protein>
    <submittedName>
        <fullName evidence="4">Syntaxin-7, variant 4</fullName>
    </submittedName>
</protein>
<proteinExistence type="inferred from homology"/>
<dbReference type="Gene3D" id="1.20.5.110">
    <property type="match status" value="1"/>
</dbReference>
<keyword evidence="2" id="KW-0472">Membrane</keyword>
<feature type="domain" description="T-SNARE coiled-coil homology" evidence="3">
    <location>
        <begin position="173"/>
        <end position="235"/>
    </location>
</feature>
<dbReference type="GO" id="GO:0048278">
    <property type="term" value="P:vesicle docking"/>
    <property type="evidence" value="ECO:0007669"/>
    <property type="project" value="TreeGrafter"/>
</dbReference>
<dbReference type="GO" id="GO:0012505">
    <property type="term" value="C:endomembrane system"/>
    <property type="evidence" value="ECO:0007669"/>
    <property type="project" value="TreeGrafter"/>
</dbReference>
<dbReference type="SUPFAM" id="SSF47661">
    <property type="entry name" value="t-snare proteins"/>
    <property type="match status" value="1"/>
</dbReference>
<feature type="transmembrane region" description="Helical" evidence="2">
    <location>
        <begin position="248"/>
        <end position="266"/>
    </location>
</feature>
<dbReference type="CTD" id="24588450"/>
<dbReference type="GO" id="GO:0006886">
    <property type="term" value="P:intracellular protein transport"/>
    <property type="evidence" value="ECO:0007669"/>
    <property type="project" value="TreeGrafter"/>
</dbReference>
<dbReference type="GO" id="GO:0005484">
    <property type="term" value="F:SNAP receptor activity"/>
    <property type="evidence" value="ECO:0007669"/>
    <property type="project" value="TreeGrafter"/>
</dbReference>
<dbReference type="GO" id="GO:0006906">
    <property type="term" value="P:vesicle fusion"/>
    <property type="evidence" value="ECO:0007669"/>
    <property type="project" value="TreeGrafter"/>
</dbReference>
<reference evidence="4" key="1">
    <citation type="journal article" date="2012" name="Nat. Genet.">
        <title>Whole-genome sequence of Schistosoma haematobium.</title>
        <authorList>
            <person name="Young N.D."/>
            <person name="Jex A.R."/>
            <person name="Li B."/>
            <person name="Liu S."/>
            <person name="Yang L."/>
            <person name="Xiong Z."/>
            <person name="Li Y."/>
            <person name="Cantacessi C."/>
            <person name="Hall R.S."/>
            <person name="Xu X."/>
            <person name="Chen F."/>
            <person name="Wu X."/>
            <person name="Zerlotini A."/>
            <person name="Oliveira G."/>
            <person name="Hofmann A."/>
            <person name="Zhang G."/>
            <person name="Fang X."/>
            <person name="Kang Y."/>
            <person name="Campbell B.E."/>
            <person name="Loukas A."/>
            <person name="Ranganathan S."/>
            <person name="Rollinson D."/>
            <person name="Rinaldi G."/>
            <person name="Brindley P.J."/>
            <person name="Yang H."/>
            <person name="Wang J."/>
            <person name="Wang J."/>
            <person name="Gasser R.B."/>
        </authorList>
    </citation>
    <scope>NUCLEOTIDE SEQUENCE</scope>
</reference>
<reference evidence="4" key="4">
    <citation type="journal article" date="2022" name="PLoS Pathog.">
        <title>Chromosome-level genome of Schistosoma haematobium underpins genome-wide explorations of molecular variation.</title>
        <authorList>
            <person name="Stroehlein A.J."/>
            <person name="Korhonen P.K."/>
            <person name="Lee V.V."/>
            <person name="Ralph S.A."/>
            <person name="Mentink-Kane M."/>
            <person name="You H."/>
            <person name="McManus D.P."/>
            <person name="Tchuente L.T."/>
            <person name="Stothard J.R."/>
            <person name="Kaur P."/>
            <person name="Dudchenko O."/>
            <person name="Aiden E.L."/>
            <person name="Yang B."/>
            <person name="Yang H."/>
            <person name="Emery A.M."/>
            <person name="Webster B.L."/>
            <person name="Brindley P.J."/>
            <person name="Rollinson D."/>
            <person name="Chang B.C.H."/>
            <person name="Gasser R.B."/>
            <person name="Young N.D."/>
        </authorList>
    </citation>
    <scope>NUCLEOTIDE SEQUENCE</scope>
</reference>
<keyword evidence="2" id="KW-0812">Transmembrane</keyword>
<dbReference type="EMBL" id="AMPZ03000004">
    <property type="protein sequence ID" value="KAH9585424.1"/>
    <property type="molecule type" value="Genomic_DNA"/>
</dbReference>
<dbReference type="InterPro" id="IPR045242">
    <property type="entry name" value="Syntaxin"/>
</dbReference>
<organism evidence="4 5">
    <name type="scientific">Schistosoma haematobium</name>
    <name type="common">Blood fluke</name>
    <dbReference type="NCBI Taxonomy" id="6185"/>
    <lineage>
        <taxon>Eukaryota</taxon>
        <taxon>Metazoa</taxon>
        <taxon>Spiralia</taxon>
        <taxon>Lophotrochozoa</taxon>
        <taxon>Platyhelminthes</taxon>
        <taxon>Trematoda</taxon>
        <taxon>Digenea</taxon>
        <taxon>Strigeidida</taxon>
        <taxon>Schistosomatoidea</taxon>
        <taxon>Schistosomatidae</taxon>
        <taxon>Schistosoma</taxon>
    </lineage>
</organism>
<dbReference type="AlphaFoldDB" id="A0A922LI07"/>
<sequence>MYSEFSSNPGSSSQTTAVIQVFEDISSKILKIRLLANELETLNKSISITGNSKAQSDLLYAFCFLNVCCSNKREKDALELVDDTKNVFINLSKQPLSDQITKIHVEKLKVDFQRVLHRFQRTQAEIKRRLLTESRPTSSIVGDLINLDSSDTDAGQFIQAQICTSQDYEVQELGLALNQEDQMRSIEEDIVNVNAIFHQLSELVYEQRSAIDSIEDNIEVALANEQSGHSELAKAANRRQRSRRCCCIFVAVLIVAILIVIIILVIEYPPKRTQ</sequence>
<dbReference type="GeneID" id="24588450"/>
<comment type="similarity">
    <text evidence="1">Belongs to the syntaxin family.</text>
</comment>
<dbReference type="PANTHER" id="PTHR19957:SF38">
    <property type="entry name" value="LD27581P"/>
    <property type="match status" value="1"/>
</dbReference>
<dbReference type="RefSeq" id="XP_051068069.1">
    <property type="nucleotide sequence ID" value="XM_051214885.1"/>
</dbReference>
<dbReference type="GO" id="GO:0000149">
    <property type="term" value="F:SNARE binding"/>
    <property type="evidence" value="ECO:0007669"/>
    <property type="project" value="TreeGrafter"/>
</dbReference>
<reference evidence="4" key="3">
    <citation type="submission" date="2021-06" db="EMBL/GenBank/DDBJ databases">
        <title>Chromosome-level genome assembly for S. haematobium.</title>
        <authorList>
            <person name="Stroehlein A.J."/>
        </authorList>
    </citation>
    <scope>NUCLEOTIDE SEQUENCE</scope>
</reference>
<accession>A0A922LI07</accession>
<name>A0A922LI07_SCHHA</name>
<dbReference type="Proteomes" id="UP000471633">
    <property type="component" value="Unassembled WGS sequence"/>
</dbReference>
<keyword evidence="2" id="KW-1133">Transmembrane helix</keyword>
<evidence type="ECO:0000256" key="1">
    <source>
        <dbReference type="ARBA" id="ARBA00009063"/>
    </source>
</evidence>
<dbReference type="OrthoDB" id="75754at2759"/>
<dbReference type="CDD" id="cd15847">
    <property type="entry name" value="SNARE_syntaxin7_like"/>
    <property type="match status" value="1"/>
</dbReference>
<evidence type="ECO:0000259" key="3">
    <source>
        <dbReference type="PROSITE" id="PS50192"/>
    </source>
</evidence>
<comment type="caution">
    <text evidence="4">The sequence shown here is derived from an EMBL/GenBank/DDBJ whole genome shotgun (WGS) entry which is preliminary data.</text>
</comment>